<evidence type="ECO:0000256" key="8">
    <source>
        <dbReference type="ARBA" id="ARBA00034317"/>
    </source>
</evidence>
<name>A0A928V4S2_9GAMM</name>
<evidence type="ECO:0000256" key="10">
    <source>
        <dbReference type="ARBA" id="ARBA00034345"/>
    </source>
</evidence>
<feature type="domain" description="Acyl-CoA dehydrogenase/oxidase N-terminal" evidence="15">
    <location>
        <begin position="31"/>
        <end position="113"/>
    </location>
</feature>
<evidence type="ECO:0000256" key="3">
    <source>
        <dbReference type="ARBA" id="ARBA00022643"/>
    </source>
</evidence>
<dbReference type="Gene3D" id="1.20.140.10">
    <property type="entry name" value="Butyryl-CoA Dehydrogenase, subunit A, domain 3"/>
    <property type="match status" value="1"/>
</dbReference>
<keyword evidence="18" id="KW-1185">Reference proteome</keyword>
<dbReference type="Pfam" id="PF08028">
    <property type="entry name" value="Acyl-CoA_dh_2"/>
    <property type="match status" value="1"/>
</dbReference>
<comment type="catalytic activity">
    <reaction evidence="13">
        <text>dibenzothiophene + 2 FMNH2 + 2 O2 = dibenzothiophene 5,5-dioxide + 2 FMN + 2 H2O + 2 H(+)</text>
        <dbReference type="Rhea" id="RHEA:49072"/>
        <dbReference type="ChEBI" id="CHEBI:15377"/>
        <dbReference type="ChEBI" id="CHEBI:15378"/>
        <dbReference type="ChEBI" id="CHEBI:15379"/>
        <dbReference type="ChEBI" id="CHEBI:23681"/>
        <dbReference type="ChEBI" id="CHEBI:57618"/>
        <dbReference type="ChEBI" id="CHEBI:58210"/>
        <dbReference type="ChEBI" id="CHEBI:90356"/>
        <dbReference type="EC" id="1.14.14.21"/>
    </reaction>
</comment>
<dbReference type="InterPro" id="IPR046373">
    <property type="entry name" value="Acyl-CoA_Oxase/DH_mid-dom_sf"/>
</dbReference>
<dbReference type="Gene3D" id="2.40.110.10">
    <property type="entry name" value="Butyryl-CoA Dehydrogenase, subunit A, domain 2"/>
    <property type="match status" value="1"/>
</dbReference>
<dbReference type="Pfam" id="PF02771">
    <property type="entry name" value="Acyl-CoA_dh_N"/>
    <property type="match status" value="1"/>
</dbReference>
<dbReference type="AlphaFoldDB" id="A0A928V4S2"/>
<dbReference type="Pfam" id="PF02770">
    <property type="entry name" value="Acyl-CoA_dh_M"/>
    <property type="match status" value="1"/>
</dbReference>
<keyword evidence="2" id="KW-0285">Flavoprotein</keyword>
<evidence type="ECO:0000259" key="15">
    <source>
        <dbReference type="Pfam" id="PF02771"/>
    </source>
</evidence>
<evidence type="ECO:0000259" key="16">
    <source>
        <dbReference type="Pfam" id="PF08028"/>
    </source>
</evidence>
<dbReference type="PANTHER" id="PTHR43884:SF12">
    <property type="entry name" value="ISOVALERYL-COA DEHYDROGENASE, MITOCHONDRIAL-RELATED"/>
    <property type="match status" value="1"/>
</dbReference>
<accession>A0A928V4S2</accession>
<gene>
    <name evidence="17" type="ORF">C4F51_05310</name>
</gene>
<dbReference type="RefSeq" id="WP_193907791.1">
    <property type="nucleotide sequence ID" value="NZ_PRDL01000001.1"/>
</dbReference>
<comment type="subcellular location">
    <subcellularLocation>
        <location evidence="1">Cytoplasm</location>
    </subcellularLocation>
</comment>
<dbReference type="InterPro" id="IPR009100">
    <property type="entry name" value="AcylCoA_DH/oxidase_NM_dom_sf"/>
</dbReference>
<reference evidence="17" key="1">
    <citation type="submission" date="2018-07" db="EMBL/GenBank/DDBJ databases">
        <title>Genome assembly of strain Ka43.</title>
        <authorList>
            <person name="Kukolya J."/>
            <person name="Nagy I."/>
            <person name="Horvath B."/>
            <person name="Toth A."/>
        </authorList>
    </citation>
    <scope>NUCLEOTIDE SEQUENCE</scope>
    <source>
        <strain evidence="17">KB43</strain>
    </source>
</reference>
<dbReference type="PANTHER" id="PTHR43884">
    <property type="entry name" value="ACYL-COA DEHYDROGENASE"/>
    <property type="match status" value="1"/>
</dbReference>
<comment type="similarity">
    <text evidence="8">Belongs to the DszC flavin monooxygenase family.</text>
</comment>
<evidence type="ECO:0000313" key="18">
    <source>
        <dbReference type="Proteomes" id="UP000652567"/>
    </source>
</evidence>
<keyword evidence="4" id="KW-0547">Nucleotide-binding</keyword>
<keyword evidence="3" id="KW-0288">FMN</keyword>
<feature type="domain" description="Acyl-CoA dehydrogenase C-terminal" evidence="16">
    <location>
        <begin position="257"/>
        <end position="391"/>
    </location>
</feature>
<evidence type="ECO:0000256" key="6">
    <source>
        <dbReference type="ARBA" id="ARBA00023033"/>
    </source>
</evidence>
<evidence type="ECO:0000256" key="13">
    <source>
        <dbReference type="ARBA" id="ARBA00049456"/>
    </source>
</evidence>
<dbReference type="Gene3D" id="1.10.540.10">
    <property type="entry name" value="Acyl-CoA dehydrogenase/oxidase, N-terminal domain"/>
    <property type="match status" value="1"/>
</dbReference>
<dbReference type="InterPro" id="IPR006091">
    <property type="entry name" value="Acyl-CoA_Oxase/DH_mid-dom"/>
</dbReference>
<dbReference type="InterPro" id="IPR037069">
    <property type="entry name" value="AcylCoA_DH/ox_N_sf"/>
</dbReference>
<dbReference type="SUPFAM" id="SSF47203">
    <property type="entry name" value="Acyl-CoA dehydrogenase C-terminal domain-like"/>
    <property type="match status" value="1"/>
</dbReference>
<organism evidence="17 18">
    <name type="scientific">Cellvibrio polysaccharolyticus</name>
    <dbReference type="NCBI Taxonomy" id="2082724"/>
    <lineage>
        <taxon>Bacteria</taxon>
        <taxon>Pseudomonadati</taxon>
        <taxon>Pseudomonadota</taxon>
        <taxon>Gammaproteobacteria</taxon>
        <taxon>Cellvibrionales</taxon>
        <taxon>Cellvibrionaceae</taxon>
        <taxon>Cellvibrio</taxon>
    </lineage>
</organism>
<dbReference type="PIRSF" id="PIRSF016578">
    <property type="entry name" value="HsaA"/>
    <property type="match status" value="1"/>
</dbReference>
<evidence type="ECO:0000256" key="9">
    <source>
        <dbReference type="ARBA" id="ARBA00034328"/>
    </source>
</evidence>
<evidence type="ECO:0000259" key="14">
    <source>
        <dbReference type="Pfam" id="PF02770"/>
    </source>
</evidence>
<protein>
    <recommendedName>
        <fullName evidence="10">Dibenzothiophene monooxygenase</fullName>
        <ecNumber evidence="9">1.14.14.21</ecNumber>
    </recommendedName>
</protein>
<dbReference type="GO" id="GO:0050660">
    <property type="term" value="F:flavin adenine dinucleotide binding"/>
    <property type="evidence" value="ECO:0007669"/>
    <property type="project" value="InterPro"/>
</dbReference>
<evidence type="ECO:0000256" key="7">
    <source>
        <dbReference type="ARBA" id="ARBA00034307"/>
    </source>
</evidence>
<keyword evidence="5" id="KW-0560">Oxidoreductase</keyword>
<comment type="catalytic activity">
    <reaction evidence="12">
        <text>dibenzothiophene 5-oxide + FMNH2 + O2 = dibenzothiophene 5,5-dioxide + FMN + H2O + H(+)</text>
        <dbReference type="Rhea" id="RHEA:49080"/>
        <dbReference type="ChEBI" id="CHEBI:15377"/>
        <dbReference type="ChEBI" id="CHEBI:15378"/>
        <dbReference type="ChEBI" id="CHEBI:15379"/>
        <dbReference type="ChEBI" id="CHEBI:23683"/>
        <dbReference type="ChEBI" id="CHEBI:57618"/>
        <dbReference type="ChEBI" id="CHEBI:58210"/>
        <dbReference type="ChEBI" id="CHEBI:90356"/>
    </reaction>
</comment>
<dbReference type="Proteomes" id="UP000652567">
    <property type="component" value="Unassembled WGS sequence"/>
</dbReference>
<dbReference type="InterPro" id="IPR013786">
    <property type="entry name" value="AcylCoA_DH/ox_N"/>
</dbReference>
<evidence type="ECO:0000256" key="2">
    <source>
        <dbReference type="ARBA" id="ARBA00022630"/>
    </source>
</evidence>
<dbReference type="SUPFAM" id="SSF56645">
    <property type="entry name" value="Acyl-CoA dehydrogenase NM domain-like"/>
    <property type="match status" value="1"/>
</dbReference>
<comment type="caution">
    <text evidence="17">The sequence shown here is derived from an EMBL/GenBank/DDBJ whole genome shotgun (WGS) entry which is preliminary data.</text>
</comment>
<feature type="domain" description="Acyl-CoA oxidase/dehydrogenase middle" evidence="14">
    <location>
        <begin position="147"/>
        <end position="222"/>
    </location>
</feature>
<dbReference type="GO" id="GO:0008470">
    <property type="term" value="F:3-methylbutanoyl-CoA dehydrogenase activity"/>
    <property type="evidence" value="ECO:0007669"/>
    <property type="project" value="TreeGrafter"/>
</dbReference>
<dbReference type="InterPro" id="IPR036250">
    <property type="entry name" value="AcylCo_DH-like_C"/>
</dbReference>
<dbReference type="EC" id="1.14.14.21" evidence="9"/>
<keyword evidence="6 17" id="KW-0503">Monooxygenase</keyword>
<dbReference type="GO" id="GO:0004497">
    <property type="term" value="F:monooxygenase activity"/>
    <property type="evidence" value="ECO:0007669"/>
    <property type="project" value="UniProtKB-KW"/>
</dbReference>
<dbReference type="GO" id="GO:0006552">
    <property type="term" value="P:L-leucine catabolic process"/>
    <property type="evidence" value="ECO:0007669"/>
    <property type="project" value="TreeGrafter"/>
</dbReference>
<evidence type="ECO:0000256" key="5">
    <source>
        <dbReference type="ARBA" id="ARBA00023002"/>
    </source>
</evidence>
<evidence type="ECO:0000256" key="11">
    <source>
        <dbReference type="ARBA" id="ARBA00047859"/>
    </source>
</evidence>
<evidence type="ECO:0000256" key="12">
    <source>
        <dbReference type="ARBA" id="ARBA00048445"/>
    </source>
</evidence>
<evidence type="ECO:0000313" key="17">
    <source>
        <dbReference type="EMBL" id="MBE8716604.1"/>
    </source>
</evidence>
<comment type="catalytic activity">
    <reaction evidence="11">
        <text>dibenzothiophene + FMNH2 + O2 = dibenzothiophene 5-oxide + FMN + H2O + H(+)</text>
        <dbReference type="Rhea" id="RHEA:49076"/>
        <dbReference type="ChEBI" id="CHEBI:15377"/>
        <dbReference type="ChEBI" id="CHEBI:15378"/>
        <dbReference type="ChEBI" id="CHEBI:15379"/>
        <dbReference type="ChEBI" id="CHEBI:23681"/>
        <dbReference type="ChEBI" id="CHEBI:23683"/>
        <dbReference type="ChEBI" id="CHEBI:57618"/>
        <dbReference type="ChEBI" id="CHEBI:58210"/>
    </reaction>
</comment>
<proteinExistence type="inferred from homology"/>
<evidence type="ECO:0000256" key="4">
    <source>
        <dbReference type="ARBA" id="ARBA00022741"/>
    </source>
</evidence>
<sequence>MSEQHKNSAPLLKTTPNNVLKSEAEAIAAAHEAAEKIRALAGDHELQQQVPFRHAEILSQSGITTIAVPKHLGGLGASVPTLVEAVRIISTADGGVGQLLQIHNVMLRGVFERPAGAVRDRLIADILDGKRFGHAGAETGGKTKFDHKTSAVRNADGKWVVNGTKFYTTGSHLAEWISSGARTAEGNIGFLVNRNTPGVRLVDDWDGFGQQHSVSGSVIFEDLVLDDEWVTQRKESSPQPDPDAAAPVRTGLTWPQILHAAIDTGIARGALDAAVDYLKNHAHVWVDADVEHPTQEPLIIKQIGDYAIAIRVAESLLRDAAELFEVYRTTENNSHLQDELILAVASARAQSDHASISISSDIFSLLGASSSYNKFNLNRFFGDARVHTTHDPIRWRLHHVGNYYLNGISPNEYSAASARKLAAINAQKAS</sequence>
<dbReference type="EMBL" id="PRDL01000001">
    <property type="protein sequence ID" value="MBE8716604.1"/>
    <property type="molecule type" value="Genomic_DNA"/>
</dbReference>
<comment type="pathway">
    <text evidence="7">Sulfur metabolism; dibenzothiophene degradation.</text>
</comment>
<evidence type="ECO:0000256" key="1">
    <source>
        <dbReference type="ARBA" id="ARBA00004496"/>
    </source>
</evidence>
<dbReference type="InterPro" id="IPR013107">
    <property type="entry name" value="Acyl-CoA_DH_C"/>
</dbReference>
<dbReference type="GO" id="GO:0005737">
    <property type="term" value="C:cytoplasm"/>
    <property type="evidence" value="ECO:0007669"/>
    <property type="project" value="UniProtKB-SubCell"/>
</dbReference>